<evidence type="ECO:0000256" key="1">
    <source>
        <dbReference type="ARBA" id="ARBA00012513"/>
    </source>
</evidence>
<dbReference type="EMBL" id="JBBPHU010000006">
    <property type="protein sequence ID" value="KAK7516626.1"/>
    <property type="molecule type" value="Genomic_DNA"/>
</dbReference>
<dbReference type="InterPro" id="IPR008271">
    <property type="entry name" value="Ser/Thr_kinase_AS"/>
</dbReference>
<evidence type="ECO:0000256" key="2">
    <source>
        <dbReference type="ARBA" id="ARBA00022527"/>
    </source>
</evidence>
<keyword evidence="4 9" id="KW-0547">Nucleotide-binding</keyword>
<dbReference type="SUPFAM" id="SSF56112">
    <property type="entry name" value="Protein kinase-like (PK-like)"/>
    <property type="match status" value="1"/>
</dbReference>
<evidence type="ECO:0000313" key="12">
    <source>
        <dbReference type="EMBL" id="KAK7516626.1"/>
    </source>
</evidence>
<dbReference type="CDD" id="cd13993">
    <property type="entry name" value="STKc_Pat1_like"/>
    <property type="match status" value="1"/>
</dbReference>
<reference evidence="12 13" key="1">
    <citation type="submission" date="2024-04" db="EMBL/GenBank/DDBJ databases">
        <title>Phyllosticta paracitricarpa is synonymous to the EU quarantine fungus P. citricarpa based on phylogenomic analyses.</title>
        <authorList>
            <consortium name="Lawrence Berkeley National Laboratory"/>
            <person name="Van Ingen-Buijs V.A."/>
            <person name="Van Westerhoven A.C."/>
            <person name="Haridas S."/>
            <person name="Skiadas P."/>
            <person name="Martin F."/>
            <person name="Groenewald J.Z."/>
            <person name="Crous P.W."/>
            <person name="Seidl M.F."/>
        </authorList>
    </citation>
    <scope>NUCLEOTIDE SEQUENCE [LARGE SCALE GENOMIC DNA]</scope>
    <source>
        <strain evidence="12 13">CBS 123371</strain>
    </source>
</reference>
<keyword evidence="5" id="KW-0418">Kinase</keyword>
<evidence type="ECO:0000259" key="11">
    <source>
        <dbReference type="PROSITE" id="PS50011"/>
    </source>
</evidence>
<comment type="catalytic activity">
    <reaction evidence="8">
        <text>L-seryl-[protein] + ATP = O-phospho-L-seryl-[protein] + ADP + H(+)</text>
        <dbReference type="Rhea" id="RHEA:17989"/>
        <dbReference type="Rhea" id="RHEA-COMP:9863"/>
        <dbReference type="Rhea" id="RHEA-COMP:11604"/>
        <dbReference type="ChEBI" id="CHEBI:15378"/>
        <dbReference type="ChEBI" id="CHEBI:29999"/>
        <dbReference type="ChEBI" id="CHEBI:30616"/>
        <dbReference type="ChEBI" id="CHEBI:83421"/>
        <dbReference type="ChEBI" id="CHEBI:456216"/>
        <dbReference type="EC" id="2.7.11.1"/>
    </reaction>
</comment>
<dbReference type="PANTHER" id="PTHR43895">
    <property type="entry name" value="CALCIUM/CALMODULIN-DEPENDENT PROTEIN KINASE KINASE-RELATED"/>
    <property type="match status" value="1"/>
</dbReference>
<comment type="caution">
    <text evidence="12">The sequence shown here is derived from an EMBL/GenBank/DDBJ whole genome shotgun (WGS) entry which is preliminary data.</text>
</comment>
<comment type="catalytic activity">
    <reaction evidence="7">
        <text>L-threonyl-[protein] + ATP = O-phospho-L-threonyl-[protein] + ADP + H(+)</text>
        <dbReference type="Rhea" id="RHEA:46608"/>
        <dbReference type="Rhea" id="RHEA-COMP:11060"/>
        <dbReference type="Rhea" id="RHEA-COMP:11605"/>
        <dbReference type="ChEBI" id="CHEBI:15378"/>
        <dbReference type="ChEBI" id="CHEBI:30013"/>
        <dbReference type="ChEBI" id="CHEBI:30616"/>
        <dbReference type="ChEBI" id="CHEBI:61977"/>
        <dbReference type="ChEBI" id="CHEBI:456216"/>
        <dbReference type="EC" id="2.7.11.1"/>
    </reaction>
</comment>
<evidence type="ECO:0000256" key="5">
    <source>
        <dbReference type="ARBA" id="ARBA00022777"/>
    </source>
</evidence>
<evidence type="ECO:0000256" key="4">
    <source>
        <dbReference type="ARBA" id="ARBA00022741"/>
    </source>
</evidence>
<evidence type="ECO:0000256" key="8">
    <source>
        <dbReference type="ARBA" id="ARBA00048679"/>
    </source>
</evidence>
<protein>
    <recommendedName>
        <fullName evidence="1">non-specific serine/threonine protein kinase</fullName>
        <ecNumber evidence="1">2.7.11.1</ecNumber>
    </recommendedName>
</protein>
<dbReference type="PROSITE" id="PS00107">
    <property type="entry name" value="PROTEIN_KINASE_ATP"/>
    <property type="match status" value="1"/>
</dbReference>
<keyword evidence="3" id="KW-0808">Transferase</keyword>
<keyword evidence="6 9" id="KW-0067">ATP-binding</keyword>
<sequence length="436" mass="47809">MLPTPPASPTLNGCIAPTSRPDHVPSLQFTGVLGEGAYGTVYKAVDVHTGIQYAVKALNKLNLEPRQRKFQQREIQLHHRASNHPNVVSLVKIMDSPDCTYVVLEYCPDGDLFSNITERGRYARNEELARSAFLQILDAVSYCHSLGIYHRDLKPENILVTDNGNTVKLADFGLATSDPLTSDFGCGSTFYMSPECQQPNPKAYASYKSAPNDVWSLGVILVNLTCGRNPWKKASLEDSTFRAFMKDPNFLRSILPISYELDAILRRIFDTNPDTRIRIPELRDAILRCPRFTKPAGPPVYAPAPMPSPPLQPYDQCAAGYQPGLVNLPQQYMANYVPQVPISPPPYALQFPRFSNASGNSGSDTGSVFSHASSASSASSHSALSSTAVQCPGGIVSQNSYVAPANAWISPFFQHAGNLVKQFSQQLSFQRPLCAH</sequence>
<name>A0ABR1KKL6_9PEZI</name>
<organism evidence="12 13">
    <name type="scientific">Phyllosticta citriasiana</name>
    <dbReference type="NCBI Taxonomy" id="595635"/>
    <lineage>
        <taxon>Eukaryota</taxon>
        <taxon>Fungi</taxon>
        <taxon>Dikarya</taxon>
        <taxon>Ascomycota</taxon>
        <taxon>Pezizomycotina</taxon>
        <taxon>Dothideomycetes</taxon>
        <taxon>Dothideomycetes incertae sedis</taxon>
        <taxon>Botryosphaeriales</taxon>
        <taxon>Phyllostictaceae</taxon>
        <taxon>Phyllosticta</taxon>
    </lineage>
</organism>
<dbReference type="InterPro" id="IPR017441">
    <property type="entry name" value="Protein_kinase_ATP_BS"/>
</dbReference>
<dbReference type="Proteomes" id="UP001363622">
    <property type="component" value="Unassembled WGS sequence"/>
</dbReference>
<dbReference type="Pfam" id="PF00069">
    <property type="entry name" value="Pkinase"/>
    <property type="match status" value="1"/>
</dbReference>
<keyword evidence="13" id="KW-1185">Reference proteome</keyword>
<proteinExistence type="inferred from homology"/>
<feature type="domain" description="Protein kinase" evidence="11">
    <location>
        <begin position="27"/>
        <end position="292"/>
    </location>
</feature>
<evidence type="ECO:0000256" key="7">
    <source>
        <dbReference type="ARBA" id="ARBA00047899"/>
    </source>
</evidence>
<dbReference type="SMART" id="SM00220">
    <property type="entry name" value="S_TKc"/>
    <property type="match status" value="1"/>
</dbReference>
<dbReference type="EC" id="2.7.11.1" evidence="1"/>
<comment type="similarity">
    <text evidence="10">Belongs to the protein kinase superfamily.</text>
</comment>
<evidence type="ECO:0000256" key="3">
    <source>
        <dbReference type="ARBA" id="ARBA00022679"/>
    </source>
</evidence>
<keyword evidence="2 10" id="KW-0723">Serine/threonine-protein kinase</keyword>
<evidence type="ECO:0000256" key="10">
    <source>
        <dbReference type="RuleBase" id="RU000304"/>
    </source>
</evidence>
<gene>
    <name evidence="12" type="ORF">IWZ03DRAFT_193963</name>
</gene>
<dbReference type="PANTHER" id="PTHR43895:SF32">
    <property type="entry name" value="SERINE_THREONINE-PROTEIN KINASE CHK1"/>
    <property type="match status" value="1"/>
</dbReference>
<accession>A0ABR1KKL6</accession>
<dbReference type="PROSITE" id="PS50011">
    <property type="entry name" value="PROTEIN_KINASE_DOM"/>
    <property type="match status" value="1"/>
</dbReference>
<dbReference type="InterPro" id="IPR000719">
    <property type="entry name" value="Prot_kinase_dom"/>
</dbReference>
<dbReference type="InterPro" id="IPR011009">
    <property type="entry name" value="Kinase-like_dom_sf"/>
</dbReference>
<dbReference type="PROSITE" id="PS00108">
    <property type="entry name" value="PROTEIN_KINASE_ST"/>
    <property type="match status" value="1"/>
</dbReference>
<feature type="binding site" evidence="9">
    <location>
        <position position="56"/>
    </location>
    <ligand>
        <name>ATP</name>
        <dbReference type="ChEBI" id="CHEBI:30616"/>
    </ligand>
</feature>
<evidence type="ECO:0000256" key="9">
    <source>
        <dbReference type="PROSITE-ProRule" id="PRU10141"/>
    </source>
</evidence>
<dbReference type="Gene3D" id="1.10.510.10">
    <property type="entry name" value="Transferase(Phosphotransferase) domain 1"/>
    <property type="match status" value="1"/>
</dbReference>
<evidence type="ECO:0000313" key="13">
    <source>
        <dbReference type="Proteomes" id="UP001363622"/>
    </source>
</evidence>
<evidence type="ECO:0000256" key="6">
    <source>
        <dbReference type="ARBA" id="ARBA00022840"/>
    </source>
</evidence>